<dbReference type="Gene3D" id="2.60.40.10">
    <property type="entry name" value="Immunoglobulins"/>
    <property type="match status" value="3"/>
</dbReference>
<feature type="transmembrane region" description="Helical" evidence="17">
    <location>
        <begin position="976"/>
        <end position="1000"/>
    </location>
</feature>
<feature type="chain" id="PRO_5041978428" description="Fibroblast growth factor receptor-like 1" evidence="18">
    <location>
        <begin position="24"/>
        <end position="1089"/>
    </location>
</feature>
<keyword evidence="4 17" id="KW-0812">Transmembrane</keyword>
<evidence type="ECO:0000259" key="19">
    <source>
        <dbReference type="PROSITE" id="PS50835"/>
    </source>
</evidence>
<organism evidence="21 22">
    <name type="scientific">Hemibagrus guttatus</name>
    <dbReference type="NCBI Taxonomy" id="175788"/>
    <lineage>
        <taxon>Eukaryota</taxon>
        <taxon>Metazoa</taxon>
        <taxon>Chordata</taxon>
        <taxon>Craniata</taxon>
        <taxon>Vertebrata</taxon>
        <taxon>Euteleostomi</taxon>
        <taxon>Actinopterygii</taxon>
        <taxon>Neopterygii</taxon>
        <taxon>Teleostei</taxon>
        <taxon>Ostariophysi</taxon>
        <taxon>Siluriformes</taxon>
        <taxon>Bagridae</taxon>
        <taxon>Hemibagrus</taxon>
    </lineage>
</organism>
<evidence type="ECO:0000256" key="16">
    <source>
        <dbReference type="SAM" id="MobiDB-lite"/>
    </source>
</evidence>
<dbReference type="InterPro" id="IPR007110">
    <property type="entry name" value="Ig-like_dom"/>
</dbReference>
<dbReference type="InterPro" id="IPR013783">
    <property type="entry name" value="Ig-like_fold"/>
</dbReference>
<evidence type="ECO:0000256" key="5">
    <source>
        <dbReference type="ARBA" id="ARBA00022729"/>
    </source>
</evidence>
<keyword evidence="15" id="KW-0175">Coiled coil</keyword>
<evidence type="ECO:0000259" key="20">
    <source>
        <dbReference type="PROSITE" id="PS50878"/>
    </source>
</evidence>
<evidence type="ECO:0000256" key="9">
    <source>
        <dbReference type="ARBA" id="ARBA00023157"/>
    </source>
</evidence>
<sequence>MICAAGNILTLAGILIIVVSCEAIGPPWVSGVVEEKQTAQLGRNVRLPCPVEGNPPPLLLWTKDGRNVNAGWSRYRVLHHGLKIKNVEAKDAGVYVCQAANGFGSVSLNFTLTVIGKVDSKRNGVGVVLKEEFVRNVLEVKRVSDRVMSLKLEIEGVMLNVVSGYAPQVGCELEEKERFWSELDEVMESIPTGERVVIGADFNGHVVEVNRGDEEVMGKFGVKERNLQGQMVVDFAKRMDMAVVNTYSQKREEHRVTYKSGGRRTQVDYILCRRGNLKEISDCKVVVGQSVSRQHRMVVCRMTLMVCKKKRSEIEKKTKWWKLKKEECCVEFRQKLRQALGGQVVLPDDWETTAEVIRETGRKVLGVSSGRRKEDKETWWWNEEVHDSIQRKRLAKKKWDMDRTEENRQEYKELHRRVKGEVKEGSGNSEQQYGFMPRKNTTDAIFALRILMEKYRDGQRELHCVFVDLEKAYDRVPREELWYCMRKSGVAEKYVRVVQDMYERSRTVVRCAVGQTEEFKVEVGLHQGSALSPFLFAIVMDQLSEEVRQESPWTMMFADDIVICSETREQVEENLERWRFALERRGMKVSRSKTEYMCVNEREGSGTVRLQGEEVKKVQEFKYLGSTVQSNGECGKEVKKRVQADNAEPPTKPPPISEEPCLPLKAPVDQAGQPCVKPRKERGARRGKWGGSEEHGEASGGSEEQGEASGGSEEQGEASGRSEEQGEASGGSEEQGEASGRSEEQGEAIKPRFSQPMKMRRRFREQPVGSSVRLNCVATGNPPPCITWWKDQEQLPAPTRAKRPQWTLTLKNLQPQDSARYTCRVFNAAGHINATYTVEVIERTNSKPMLAGNHPLNTTVELGGTALFQCKVHSDVKPVIQWLKRLEPGMERRYNTTLEVGGHHFMVLRTKDAWPRPDGSYLNKLAIVKARDEDAGMYICLGANSMGYSFRSAYLTVLSDSPVENSDTPAHLSSGLPWPLIIGIPAAALLMVGTIVLWLCHSRLRHGPLPPRSAPYRERHGPDKDPSIPSSGSPDFPTHRLMGMGSPGFGGPAKTYSKVYTDMHTHTHTHTHSHAHVEGKVHQHFHYQR</sequence>
<accession>A0AAE0QXL4</accession>
<evidence type="ECO:0000256" key="1">
    <source>
        <dbReference type="ARBA" id="ARBA00004167"/>
    </source>
</evidence>
<dbReference type="InterPro" id="IPR003598">
    <property type="entry name" value="Ig_sub2"/>
</dbReference>
<keyword evidence="5 18" id="KW-0732">Signal</keyword>
<evidence type="ECO:0000256" key="18">
    <source>
        <dbReference type="SAM" id="SignalP"/>
    </source>
</evidence>
<dbReference type="FunFam" id="2.60.40.10:FF:000016">
    <property type="entry name" value="Fibroblast growth factor receptor"/>
    <property type="match status" value="1"/>
</dbReference>
<feature type="compositionally biased region" description="Basic and acidic residues" evidence="16">
    <location>
        <begin position="1015"/>
        <end position="1026"/>
    </location>
</feature>
<keyword evidence="8 17" id="KW-0472">Membrane</keyword>
<dbReference type="Pfam" id="PF07679">
    <property type="entry name" value="I-set"/>
    <property type="match status" value="3"/>
</dbReference>
<dbReference type="EC" id="3.1.26.4" evidence="3"/>
<evidence type="ECO:0000256" key="8">
    <source>
        <dbReference type="ARBA" id="ARBA00023136"/>
    </source>
</evidence>
<dbReference type="CDD" id="cd01650">
    <property type="entry name" value="RT_nLTR_like"/>
    <property type="match status" value="1"/>
</dbReference>
<proteinExistence type="inferred from homology"/>
<evidence type="ECO:0000313" key="21">
    <source>
        <dbReference type="EMBL" id="KAK3535655.1"/>
    </source>
</evidence>
<feature type="coiled-coil region" evidence="15">
    <location>
        <begin position="394"/>
        <end position="421"/>
    </location>
</feature>
<dbReference type="Gene3D" id="3.30.70.270">
    <property type="match status" value="1"/>
</dbReference>
<feature type="domain" description="Reverse transcriptase" evidence="20">
    <location>
        <begin position="402"/>
        <end position="628"/>
    </location>
</feature>
<keyword evidence="22" id="KW-1185">Reference proteome</keyword>
<dbReference type="SUPFAM" id="SSF56219">
    <property type="entry name" value="DNase I-like"/>
    <property type="match status" value="1"/>
</dbReference>
<dbReference type="EMBL" id="JAUCMX010000009">
    <property type="protein sequence ID" value="KAK3535655.1"/>
    <property type="molecule type" value="Genomic_DNA"/>
</dbReference>
<comment type="subcellular location">
    <subcellularLocation>
        <location evidence="1">Membrane</location>
        <topology evidence="1">Single-pass membrane protein</topology>
    </subcellularLocation>
</comment>
<dbReference type="InterPro" id="IPR000477">
    <property type="entry name" value="RT_dom"/>
</dbReference>
<dbReference type="GO" id="GO:0005007">
    <property type="term" value="F:fibroblast growth factor receptor activity"/>
    <property type="evidence" value="ECO:0007669"/>
    <property type="project" value="TreeGrafter"/>
</dbReference>
<dbReference type="SUPFAM" id="SSF48726">
    <property type="entry name" value="Immunoglobulin"/>
    <property type="match status" value="3"/>
</dbReference>
<keyword evidence="10" id="KW-0675">Receptor</keyword>
<dbReference type="AlphaFoldDB" id="A0AAE0QXL4"/>
<evidence type="ECO:0000256" key="15">
    <source>
        <dbReference type="SAM" id="Coils"/>
    </source>
</evidence>
<comment type="similarity">
    <text evidence="2">Belongs to the beta type-B retroviral polymerase family. HERV class-II K(HML-2) pol subfamily.</text>
</comment>
<evidence type="ECO:0000256" key="13">
    <source>
        <dbReference type="ARBA" id="ARBA00053149"/>
    </source>
</evidence>
<dbReference type="SMART" id="SM00408">
    <property type="entry name" value="IGc2"/>
    <property type="match status" value="3"/>
</dbReference>
<feature type="domain" description="Ig-like" evidence="19">
    <location>
        <begin position="751"/>
        <end position="839"/>
    </location>
</feature>
<evidence type="ECO:0000256" key="14">
    <source>
        <dbReference type="ARBA" id="ARBA00074412"/>
    </source>
</evidence>
<dbReference type="PROSITE" id="PS50835">
    <property type="entry name" value="IG_LIKE"/>
    <property type="match status" value="3"/>
</dbReference>
<feature type="compositionally biased region" description="Basic and acidic residues" evidence="16">
    <location>
        <begin position="740"/>
        <end position="750"/>
    </location>
</feature>
<dbReference type="GO" id="GO:0004523">
    <property type="term" value="F:RNA-DNA hybrid ribonuclease activity"/>
    <property type="evidence" value="ECO:0007669"/>
    <property type="project" value="UniProtKB-EC"/>
</dbReference>
<feature type="compositionally biased region" description="Basic residues" evidence="16">
    <location>
        <begin position="677"/>
        <end position="688"/>
    </location>
</feature>
<keyword evidence="7 17" id="KW-1133">Transmembrane helix</keyword>
<gene>
    <name evidence="21" type="ORF">QTP70_018418</name>
</gene>
<evidence type="ECO:0000256" key="17">
    <source>
        <dbReference type="SAM" id="Phobius"/>
    </source>
</evidence>
<keyword evidence="11" id="KW-0325">Glycoprotein</keyword>
<dbReference type="InterPro" id="IPR052615">
    <property type="entry name" value="FGFRL"/>
</dbReference>
<protein>
    <recommendedName>
        <fullName evidence="14">Fibroblast growth factor receptor-like 1</fullName>
        <ecNumber evidence="3">3.1.26.4</ecNumber>
    </recommendedName>
</protein>
<feature type="region of interest" description="Disordered" evidence="16">
    <location>
        <begin position="1009"/>
        <end position="1044"/>
    </location>
</feature>
<dbReference type="PANTHER" id="PTHR19890:SF10">
    <property type="entry name" value="FIBROBLAST GROWTH FACTOR RECEPTOR-LIKE 1"/>
    <property type="match status" value="1"/>
</dbReference>
<evidence type="ECO:0000256" key="11">
    <source>
        <dbReference type="ARBA" id="ARBA00023180"/>
    </source>
</evidence>
<evidence type="ECO:0000256" key="4">
    <source>
        <dbReference type="ARBA" id="ARBA00022692"/>
    </source>
</evidence>
<comment type="caution">
    <text evidence="21">The sequence shown here is derived from an EMBL/GenBank/DDBJ whole genome shotgun (WGS) entry which is preliminary data.</text>
</comment>
<dbReference type="InterPro" id="IPR036691">
    <property type="entry name" value="Endo/exonu/phosph_ase_sf"/>
</dbReference>
<reference evidence="21" key="1">
    <citation type="submission" date="2023-06" db="EMBL/GenBank/DDBJ databases">
        <title>Male Hemibagrus guttatus genome.</title>
        <authorList>
            <person name="Bian C."/>
        </authorList>
    </citation>
    <scope>NUCLEOTIDE SEQUENCE</scope>
    <source>
        <strain evidence="21">Male_cb2023</strain>
        <tissue evidence="21">Muscle</tissue>
    </source>
</reference>
<dbReference type="SMART" id="SM00409">
    <property type="entry name" value="IG"/>
    <property type="match status" value="3"/>
</dbReference>
<comment type="function">
    <text evidence="13">Has a negative effect on cell proliferation.</text>
</comment>
<evidence type="ECO:0000256" key="7">
    <source>
        <dbReference type="ARBA" id="ARBA00022989"/>
    </source>
</evidence>
<dbReference type="PROSITE" id="PS50878">
    <property type="entry name" value="RT_POL"/>
    <property type="match status" value="1"/>
</dbReference>
<dbReference type="SUPFAM" id="SSF56672">
    <property type="entry name" value="DNA/RNA polymerases"/>
    <property type="match status" value="1"/>
</dbReference>
<evidence type="ECO:0000256" key="6">
    <source>
        <dbReference type="ARBA" id="ARBA00022737"/>
    </source>
</evidence>
<evidence type="ECO:0000256" key="12">
    <source>
        <dbReference type="ARBA" id="ARBA00023319"/>
    </source>
</evidence>
<evidence type="ECO:0000313" key="22">
    <source>
        <dbReference type="Proteomes" id="UP001274896"/>
    </source>
</evidence>
<dbReference type="InterPro" id="IPR013098">
    <property type="entry name" value="Ig_I-set"/>
</dbReference>
<dbReference type="GO" id="GO:0017134">
    <property type="term" value="F:fibroblast growth factor binding"/>
    <property type="evidence" value="ECO:0007669"/>
    <property type="project" value="TreeGrafter"/>
</dbReference>
<keyword evidence="9" id="KW-1015">Disulfide bond</keyword>
<feature type="region of interest" description="Disordered" evidence="16">
    <location>
        <begin position="1070"/>
        <end position="1089"/>
    </location>
</feature>
<keyword evidence="12" id="KW-0393">Immunoglobulin domain</keyword>
<dbReference type="FunFam" id="2.60.40.10:FF:000593">
    <property type="entry name" value="Fibroblast growth factor receptor-like 1"/>
    <property type="match status" value="1"/>
</dbReference>
<evidence type="ECO:0000256" key="2">
    <source>
        <dbReference type="ARBA" id="ARBA00010879"/>
    </source>
</evidence>
<dbReference type="GO" id="GO:0005886">
    <property type="term" value="C:plasma membrane"/>
    <property type="evidence" value="ECO:0007669"/>
    <property type="project" value="TreeGrafter"/>
</dbReference>
<dbReference type="Proteomes" id="UP001274896">
    <property type="component" value="Unassembled WGS sequence"/>
</dbReference>
<dbReference type="Pfam" id="PF00078">
    <property type="entry name" value="RVT_1"/>
    <property type="match status" value="1"/>
</dbReference>
<dbReference type="InterPro" id="IPR043502">
    <property type="entry name" value="DNA/RNA_pol_sf"/>
</dbReference>
<evidence type="ECO:0000256" key="3">
    <source>
        <dbReference type="ARBA" id="ARBA00012180"/>
    </source>
</evidence>
<name>A0AAE0QXL4_9TELE</name>
<dbReference type="PANTHER" id="PTHR19890">
    <property type="entry name" value="FIBROBLAST GROWTH FACTOR RECEPTOR"/>
    <property type="match status" value="1"/>
</dbReference>
<dbReference type="InterPro" id="IPR043128">
    <property type="entry name" value="Rev_trsase/Diguanyl_cyclase"/>
</dbReference>
<dbReference type="Gene3D" id="3.60.10.10">
    <property type="entry name" value="Endonuclease/exonuclease/phosphatase"/>
    <property type="match status" value="1"/>
</dbReference>
<dbReference type="InterPro" id="IPR003599">
    <property type="entry name" value="Ig_sub"/>
</dbReference>
<feature type="domain" description="Ig-like" evidence="19">
    <location>
        <begin position="27"/>
        <end position="113"/>
    </location>
</feature>
<feature type="region of interest" description="Disordered" evidence="16">
    <location>
        <begin position="642"/>
        <end position="766"/>
    </location>
</feature>
<feature type="domain" description="Ig-like" evidence="19">
    <location>
        <begin position="848"/>
        <end position="956"/>
    </location>
</feature>
<feature type="signal peptide" evidence="18">
    <location>
        <begin position="1"/>
        <end position="23"/>
    </location>
</feature>
<evidence type="ECO:0000256" key="10">
    <source>
        <dbReference type="ARBA" id="ARBA00023170"/>
    </source>
</evidence>
<dbReference type="FunFam" id="2.60.40.10:FF:000246">
    <property type="entry name" value="Fibroblast growth factor receptor like 1"/>
    <property type="match status" value="1"/>
</dbReference>
<keyword evidence="6" id="KW-0677">Repeat</keyword>
<dbReference type="InterPro" id="IPR036179">
    <property type="entry name" value="Ig-like_dom_sf"/>
</dbReference>